<reference evidence="22" key="1">
    <citation type="submission" date="2025-08" db="UniProtKB">
        <authorList>
            <consortium name="Ensembl"/>
        </authorList>
    </citation>
    <scope>IDENTIFICATION</scope>
</reference>
<evidence type="ECO:0000256" key="8">
    <source>
        <dbReference type="ARBA" id="ARBA00022723"/>
    </source>
</evidence>
<name>A0A673X210_SALTR</name>
<protein>
    <submittedName>
        <fullName evidence="22">Solute carrier family 8 member 1b</fullName>
    </submittedName>
</protein>
<dbReference type="OrthoDB" id="418484at2759"/>
<proteinExistence type="inferred from homology"/>
<dbReference type="Pfam" id="PF16494">
    <property type="entry name" value="Na_Ca_ex_C"/>
    <property type="match status" value="1"/>
</dbReference>
<keyword evidence="6" id="KW-0109">Calcium transport</keyword>
<feature type="transmembrane region" description="Helical" evidence="20">
    <location>
        <begin position="771"/>
        <end position="791"/>
    </location>
</feature>
<dbReference type="Pfam" id="PF03160">
    <property type="entry name" value="Calx-beta"/>
    <property type="match status" value="1"/>
</dbReference>
<keyword evidence="9" id="KW-0732">Signal</keyword>
<evidence type="ECO:0000256" key="20">
    <source>
        <dbReference type="SAM" id="Phobius"/>
    </source>
</evidence>
<dbReference type="InterPro" id="IPR003644">
    <property type="entry name" value="Calx_beta"/>
</dbReference>
<evidence type="ECO:0000256" key="16">
    <source>
        <dbReference type="ARBA" id="ARBA00023136"/>
    </source>
</evidence>
<dbReference type="GO" id="GO:0005432">
    <property type="term" value="F:calcium:sodium antiporter activity"/>
    <property type="evidence" value="ECO:0007669"/>
    <property type="project" value="InterPro"/>
</dbReference>
<dbReference type="FunFam" id="1.20.1420.30:FF:000003">
    <property type="entry name" value="sodium/calcium exchanger 1 isoform X1"/>
    <property type="match status" value="1"/>
</dbReference>
<keyword evidence="8" id="KW-0479">Metal-binding</keyword>
<dbReference type="Gene3D" id="1.20.1420.30">
    <property type="entry name" value="NCX, central ion-binding region"/>
    <property type="match status" value="2"/>
</dbReference>
<reference evidence="22" key="2">
    <citation type="submission" date="2025-09" db="UniProtKB">
        <authorList>
            <consortium name="Ensembl"/>
        </authorList>
    </citation>
    <scope>IDENTIFICATION</scope>
</reference>
<evidence type="ECO:0000256" key="18">
    <source>
        <dbReference type="ARBA" id="ARBA00023201"/>
    </source>
</evidence>
<keyword evidence="16 20" id="KW-0472">Membrane</keyword>
<evidence type="ECO:0000256" key="14">
    <source>
        <dbReference type="ARBA" id="ARBA00023053"/>
    </source>
</evidence>
<dbReference type="Ensembl" id="ENSSTUT00000019150.1">
    <property type="protein sequence ID" value="ENSSTUP00000018194.1"/>
    <property type="gene ID" value="ENSSTUG00000008176.1"/>
</dbReference>
<dbReference type="SUPFAM" id="SSF141072">
    <property type="entry name" value="CalX-like"/>
    <property type="match status" value="2"/>
</dbReference>
<dbReference type="SMART" id="SM00237">
    <property type="entry name" value="Calx_beta"/>
    <property type="match status" value="2"/>
</dbReference>
<evidence type="ECO:0000256" key="1">
    <source>
        <dbReference type="ARBA" id="ARBA00004651"/>
    </source>
</evidence>
<dbReference type="GO" id="GO:0042383">
    <property type="term" value="C:sarcolemma"/>
    <property type="evidence" value="ECO:0007669"/>
    <property type="project" value="TreeGrafter"/>
</dbReference>
<dbReference type="GO" id="GO:0046872">
    <property type="term" value="F:metal ion binding"/>
    <property type="evidence" value="ECO:0007669"/>
    <property type="project" value="UniProtKB-KW"/>
</dbReference>
<keyword evidence="14" id="KW-0915">Sodium</keyword>
<dbReference type="InterPro" id="IPR004836">
    <property type="entry name" value="Na_Ca_Ex"/>
</dbReference>
<feature type="transmembrane region" description="Helical" evidence="20">
    <location>
        <begin position="6"/>
        <end position="25"/>
    </location>
</feature>
<dbReference type="KEGG" id="stru:115153336"/>
<comment type="similarity">
    <text evidence="2">Belongs to the Ca(2+):cation antiporter (CaCA) (TC 2.A.19) family. SLC8 subfamily.</text>
</comment>
<dbReference type="PANTHER" id="PTHR11878:SF6">
    <property type="entry name" value="SODIUM_CALCIUM EXCHANGER 1"/>
    <property type="match status" value="1"/>
</dbReference>
<evidence type="ECO:0000256" key="12">
    <source>
        <dbReference type="ARBA" id="ARBA00022860"/>
    </source>
</evidence>
<evidence type="ECO:0000256" key="6">
    <source>
        <dbReference type="ARBA" id="ARBA00022568"/>
    </source>
</evidence>
<dbReference type="InParanoid" id="A0A673X210"/>
<dbReference type="GO" id="GO:0005516">
    <property type="term" value="F:calmodulin binding"/>
    <property type="evidence" value="ECO:0007669"/>
    <property type="project" value="UniProtKB-KW"/>
</dbReference>
<feature type="transmembrane region" description="Helical" evidence="20">
    <location>
        <begin position="177"/>
        <end position="197"/>
    </location>
</feature>
<dbReference type="GO" id="GO:0098794">
    <property type="term" value="C:postsynapse"/>
    <property type="evidence" value="ECO:0007669"/>
    <property type="project" value="TreeGrafter"/>
</dbReference>
<feature type="transmembrane region" description="Helical" evidence="20">
    <location>
        <begin position="238"/>
        <end position="258"/>
    </location>
</feature>
<evidence type="ECO:0000256" key="3">
    <source>
        <dbReference type="ARBA" id="ARBA00022448"/>
    </source>
</evidence>
<feature type="transmembrane region" description="Helical" evidence="20">
    <location>
        <begin position="84"/>
        <end position="102"/>
    </location>
</feature>
<evidence type="ECO:0000256" key="10">
    <source>
        <dbReference type="ARBA" id="ARBA00022737"/>
    </source>
</evidence>
<keyword evidence="5" id="KW-1003">Cell membrane</keyword>
<dbReference type="Gene3D" id="2.60.40.2030">
    <property type="match status" value="2"/>
</dbReference>
<dbReference type="AlphaFoldDB" id="A0A673X210"/>
<evidence type="ECO:0000256" key="9">
    <source>
        <dbReference type="ARBA" id="ARBA00022729"/>
    </source>
</evidence>
<evidence type="ECO:0000256" key="5">
    <source>
        <dbReference type="ARBA" id="ARBA00022475"/>
    </source>
</evidence>
<dbReference type="FunFam" id="2.60.40.2030:FF:000001">
    <property type="entry name" value="sodium/calcium exchanger 1 isoform X1"/>
    <property type="match status" value="1"/>
</dbReference>
<keyword evidence="3" id="KW-0813">Transport</keyword>
<organism evidence="22 23">
    <name type="scientific">Salmo trutta</name>
    <name type="common">Brown trout</name>
    <dbReference type="NCBI Taxonomy" id="8032"/>
    <lineage>
        <taxon>Eukaryota</taxon>
        <taxon>Metazoa</taxon>
        <taxon>Chordata</taxon>
        <taxon>Craniata</taxon>
        <taxon>Vertebrata</taxon>
        <taxon>Euteleostomi</taxon>
        <taxon>Actinopterygii</taxon>
        <taxon>Neopterygii</taxon>
        <taxon>Teleostei</taxon>
        <taxon>Protacanthopterygii</taxon>
        <taxon>Salmoniformes</taxon>
        <taxon>Salmonidae</taxon>
        <taxon>Salmoninae</taxon>
        <taxon>Salmo</taxon>
    </lineage>
</organism>
<dbReference type="InterPro" id="IPR044880">
    <property type="entry name" value="NCX_ion-bd_dom_sf"/>
</dbReference>
<dbReference type="FunCoup" id="A0A673X210">
    <property type="interactions" value="42"/>
</dbReference>
<dbReference type="GeneTree" id="ENSGT00940000155129"/>
<comment type="catalytic activity">
    <reaction evidence="19">
        <text>Ca(2+)(in) + 3 Na(+)(out) = Ca(2+)(out) + 3 Na(+)(in)</text>
        <dbReference type="Rhea" id="RHEA:69955"/>
        <dbReference type="ChEBI" id="CHEBI:29101"/>
        <dbReference type="ChEBI" id="CHEBI:29108"/>
    </reaction>
</comment>
<dbReference type="InterPro" id="IPR032452">
    <property type="entry name" value="Na_Ca_Ex_C-exten"/>
</dbReference>
<dbReference type="PANTHER" id="PTHR11878">
    <property type="entry name" value="SODIUM/CALCIUM EXCHANGER"/>
    <property type="match status" value="1"/>
</dbReference>
<dbReference type="InterPro" id="IPR038081">
    <property type="entry name" value="CalX-like_sf"/>
</dbReference>
<evidence type="ECO:0000259" key="21">
    <source>
        <dbReference type="SMART" id="SM00237"/>
    </source>
</evidence>
<evidence type="ECO:0000313" key="22">
    <source>
        <dbReference type="Ensembl" id="ENSSTUP00000018194.1"/>
    </source>
</evidence>
<dbReference type="GO" id="GO:0098703">
    <property type="term" value="P:calcium ion import across plasma membrane"/>
    <property type="evidence" value="ECO:0007669"/>
    <property type="project" value="TreeGrafter"/>
</dbReference>
<feature type="domain" description="Calx-beta" evidence="21">
    <location>
        <begin position="403"/>
        <end position="503"/>
    </location>
</feature>
<keyword evidence="17" id="KW-0325">Glycoprotein</keyword>
<dbReference type="PRINTS" id="PR01259">
    <property type="entry name" value="NACAEXCHNGR"/>
</dbReference>
<dbReference type="Proteomes" id="UP000472277">
    <property type="component" value="Chromosome 18"/>
</dbReference>
<keyword evidence="4" id="KW-0050">Antiport</keyword>
<evidence type="ECO:0000313" key="23">
    <source>
        <dbReference type="Proteomes" id="UP000472277"/>
    </source>
</evidence>
<feature type="transmembrane region" description="Helical" evidence="20">
    <location>
        <begin position="918"/>
        <end position="937"/>
    </location>
</feature>
<comment type="subcellular location">
    <subcellularLocation>
        <location evidence="1">Cell membrane</location>
        <topology evidence="1">Multi-pass membrane protein</topology>
    </subcellularLocation>
</comment>
<dbReference type="GO" id="GO:0030424">
    <property type="term" value="C:axon"/>
    <property type="evidence" value="ECO:0007669"/>
    <property type="project" value="TreeGrafter"/>
</dbReference>
<keyword evidence="10" id="KW-0677">Repeat</keyword>
<evidence type="ECO:0000256" key="19">
    <source>
        <dbReference type="ARBA" id="ARBA00033667"/>
    </source>
</evidence>
<feature type="domain" description="Calx-beta" evidence="21">
    <location>
        <begin position="535"/>
        <end position="635"/>
    </location>
</feature>
<feature type="transmembrane region" description="Helical" evidence="20">
    <location>
        <begin position="209"/>
        <end position="232"/>
    </location>
</feature>
<dbReference type="NCBIfam" id="TIGR00845">
    <property type="entry name" value="caca"/>
    <property type="match status" value="1"/>
</dbReference>
<dbReference type="FunFam" id="1.20.1420.30:FF:000001">
    <property type="entry name" value="sodium/calcium exchanger 1 isoform X1"/>
    <property type="match status" value="1"/>
</dbReference>
<keyword evidence="18" id="KW-0739">Sodium transport</keyword>
<dbReference type="GO" id="GO:0007154">
    <property type="term" value="P:cell communication"/>
    <property type="evidence" value="ECO:0007669"/>
    <property type="project" value="InterPro"/>
</dbReference>
<keyword evidence="15" id="KW-0406">Ion transport</keyword>
<evidence type="ECO:0000256" key="4">
    <source>
        <dbReference type="ARBA" id="ARBA00022449"/>
    </source>
</evidence>
<accession>A0A673X210</accession>
<evidence type="ECO:0000256" key="15">
    <source>
        <dbReference type="ARBA" id="ARBA00023065"/>
    </source>
</evidence>
<keyword evidence="13 20" id="KW-1133">Transmembrane helix</keyword>
<dbReference type="OMA" id="EYDKQCS"/>
<sequence>MGHFQISPILSLGLRFVVVIAILFLKFQHVTAMSSDVDFDQFVSPTASSNITVCTTAGTACEKGVILPIWEPQNPSFGDKVARATVYFVALVYMFLGVSIIADRFMASIEVITSQEKEITIKRPNGETTTTTVRIWNETVSNLTLMALGSSAPEILLSVIEVCGHGFDAGALGPSTIVGSAAFNMFVIIGICVWVVPDGEVRKVKHLRVFFVTATWSIFAYIWLYLILAVISPGIVQVWEGLLTLFFFPICVLFAWVADRRLLFYKYVYKRYRTGKQRGMIIETEGDRPLPSKVDIEMDGKMLNSHAADFLDGPLGLDLNVKDLDEEETRRDMAKILKELKQKHPDKEVEQLIELANYQVLSSQQKSRAFYRCQATRLMTGAGNILKKHAADQARKAISLHEVRSDVADNDPVSKIYFDPGSYQCLENCGTVAVNVLRRGGDLTKTVSVEFRTEDGSANAGSDYEFTEGVVVFKPGETQKEIRVGIIDDDIFEEDENFLIHLSNVKVLLAEGEEVENPETNHVEAVACLGLPATATVTIFDDDHAGIFTFEEPVAHVSESVGTMEVKVLRTSGARGVVMVPYKTVEGTARGGGEDFEDTHGVLEFQNDEIFKCIKVRIIDDEEYEKNKTFYVEMGEPRLMETNDSKATEVAEKEVEEVVPLTGVDDEEQRIADMGRPMLGDHVKLEIIIEESYEFKNTVDKLIKKTNLALLVGTNSWRDQFIEAITVSAGEDDEDEECGEEKLPSCFDYVMHFLTVFWKVLFAFVPPTDYWNGWACFVVSICMIGLLTAFIGDLASHFGCTVGLKDSVTAVVFVALGTSVPDTFASKVAAIQDQYADASIGNVTGSNAVNVFLGIGVAWSIAAIYHNSKGNDFKVDPGSLAFSVTLFTIFAFICVGVLMYRRRPSIGGELGGPRTPKILTTMLFVSLWLLYILFSSLEAYCHFKAF</sequence>
<feature type="transmembrane region" description="Helical" evidence="20">
    <location>
        <begin position="878"/>
        <end position="898"/>
    </location>
</feature>
<evidence type="ECO:0000256" key="11">
    <source>
        <dbReference type="ARBA" id="ARBA00022837"/>
    </source>
</evidence>
<evidence type="ECO:0000256" key="17">
    <source>
        <dbReference type="ARBA" id="ARBA00023180"/>
    </source>
</evidence>
<feature type="transmembrane region" description="Helical" evidence="20">
    <location>
        <begin position="848"/>
        <end position="866"/>
    </location>
</feature>
<keyword evidence="23" id="KW-1185">Reference proteome</keyword>
<gene>
    <name evidence="22" type="primary">SLC8A1</name>
    <name evidence="22" type="synonym">LOC115153336</name>
</gene>
<evidence type="ECO:0000256" key="13">
    <source>
        <dbReference type="ARBA" id="ARBA00022989"/>
    </source>
</evidence>
<dbReference type="InterPro" id="IPR051171">
    <property type="entry name" value="CaCA"/>
</dbReference>
<evidence type="ECO:0000256" key="7">
    <source>
        <dbReference type="ARBA" id="ARBA00022692"/>
    </source>
</evidence>
<keyword evidence="12" id="KW-0112">Calmodulin-binding</keyword>
<keyword evidence="7 20" id="KW-0812">Transmembrane</keyword>
<evidence type="ECO:0000256" key="2">
    <source>
        <dbReference type="ARBA" id="ARBA00007489"/>
    </source>
</evidence>
<dbReference type="InterPro" id="IPR004837">
    <property type="entry name" value="NaCa_Exmemb"/>
</dbReference>
<dbReference type="Pfam" id="PF01699">
    <property type="entry name" value="Na_Ca_ex"/>
    <property type="match status" value="2"/>
</dbReference>
<keyword evidence="11" id="KW-0106">Calcium</keyword>